<evidence type="ECO:0000256" key="10">
    <source>
        <dbReference type="ARBA" id="ARBA00023180"/>
    </source>
</evidence>
<evidence type="ECO:0000256" key="6">
    <source>
        <dbReference type="ARBA" id="ARBA00022989"/>
    </source>
</evidence>
<evidence type="ECO:0000256" key="7">
    <source>
        <dbReference type="ARBA" id="ARBA00023053"/>
    </source>
</evidence>
<dbReference type="PANTHER" id="PTHR42985">
    <property type="entry name" value="SODIUM-COUPLED MONOCARBOXYLATE TRANSPORTER"/>
    <property type="match status" value="1"/>
</dbReference>
<dbReference type="EMBL" id="CAAE01014603">
    <property type="protein sequence ID" value="CAG00616.1"/>
    <property type="molecule type" value="Genomic_DNA"/>
</dbReference>
<keyword evidence="3" id="KW-0813">Transport</keyword>
<reference evidence="15" key="1">
    <citation type="journal article" date="2004" name="Nature">
        <title>Genome duplication in the teleost fish Tetraodon nigroviridis reveals the early vertebrate proto-karyotype.</title>
        <authorList>
            <person name="Jaillon O."/>
            <person name="Aury J.-M."/>
            <person name="Brunet F."/>
            <person name="Petit J.-L."/>
            <person name="Stange-Thomann N."/>
            <person name="Mauceli E."/>
            <person name="Bouneau L."/>
            <person name="Fischer C."/>
            <person name="Ozouf-Costaz C."/>
            <person name="Bernot A."/>
            <person name="Nicaud S."/>
            <person name="Jaffe D."/>
            <person name="Fisher S."/>
            <person name="Lutfalla G."/>
            <person name="Dossat C."/>
            <person name="Segurens B."/>
            <person name="Dasilva C."/>
            <person name="Salanoubat M."/>
            <person name="Levy M."/>
            <person name="Boudet N."/>
            <person name="Castellano S."/>
            <person name="Anthouard V."/>
            <person name="Jubin C."/>
            <person name="Castelli V."/>
            <person name="Katinka M."/>
            <person name="Vacherie B."/>
            <person name="Biemont C."/>
            <person name="Skalli Z."/>
            <person name="Cattolico L."/>
            <person name="Poulain J."/>
            <person name="De Berardinis V."/>
            <person name="Cruaud C."/>
            <person name="Duprat S."/>
            <person name="Brottier P."/>
            <person name="Coutanceau J.-P."/>
            <person name="Gouzy J."/>
            <person name="Parra G."/>
            <person name="Lardier G."/>
            <person name="Chapple C."/>
            <person name="McKernan K.J."/>
            <person name="McEwan P."/>
            <person name="Bosak S."/>
            <person name="Kellis M."/>
            <person name="Volff J.-N."/>
            <person name="Guigo R."/>
            <person name="Zody M.C."/>
            <person name="Mesirov J."/>
            <person name="Lindblad-Toh K."/>
            <person name="Birren B."/>
            <person name="Nusbaum C."/>
            <person name="Kahn D."/>
            <person name="Robinson-Rechavi M."/>
            <person name="Laudet V."/>
            <person name="Schachter V."/>
            <person name="Quetier F."/>
            <person name="Saurin W."/>
            <person name="Scarpelli C."/>
            <person name="Wincker P."/>
            <person name="Lander E.S."/>
            <person name="Weissenbach J."/>
            <person name="Roest Crollius H."/>
        </authorList>
    </citation>
    <scope>NUCLEOTIDE SEQUENCE [LARGE SCALE GENOMIC DNA]</scope>
</reference>
<dbReference type="AlphaFoldDB" id="Q4SFG6"/>
<feature type="transmembrane region" description="Helical" evidence="14">
    <location>
        <begin position="161"/>
        <end position="180"/>
    </location>
</feature>
<feature type="non-terminal residue" evidence="15">
    <location>
        <position position="1"/>
    </location>
</feature>
<dbReference type="InterPro" id="IPR038377">
    <property type="entry name" value="Na/Glc_symporter_sf"/>
</dbReference>
<dbReference type="Gene3D" id="1.20.1730.10">
    <property type="entry name" value="Sodium/glucose cotransporter"/>
    <property type="match status" value="1"/>
</dbReference>
<protein>
    <submittedName>
        <fullName evidence="15">(spotted green pufferfish) hypothetical protein</fullName>
    </submittedName>
</protein>
<feature type="non-terminal residue" evidence="15">
    <location>
        <position position="620"/>
    </location>
</feature>
<evidence type="ECO:0000313" key="15">
    <source>
        <dbReference type="EMBL" id="CAG00616.1"/>
    </source>
</evidence>
<evidence type="ECO:0000256" key="1">
    <source>
        <dbReference type="ARBA" id="ARBA00004651"/>
    </source>
</evidence>
<feature type="transmembrane region" description="Helical" evidence="14">
    <location>
        <begin position="215"/>
        <end position="234"/>
    </location>
</feature>
<dbReference type="GO" id="GO:0005886">
    <property type="term" value="C:plasma membrane"/>
    <property type="evidence" value="ECO:0007669"/>
    <property type="project" value="UniProtKB-SubCell"/>
</dbReference>
<keyword evidence="8" id="KW-0406">Ion transport</keyword>
<keyword evidence="6 14" id="KW-1133">Transmembrane helix</keyword>
<evidence type="ECO:0000256" key="11">
    <source>
        <dbReference type="ARBA" id="ARBA00023201"/>
    </source>
</evidence>
<comment type="catalytic activity">
    <reaction evidence="12">
        <text>iodide(out) + 2 Na(+)(out) = iodide(in) + 2 Na(+)(in)</text>
        <dbReference type="Rhea" id="RHEA:71207"/>
        <dbReference type="ChEBI" id="CHEBI:16382"/>
        <dbReference type="ChEBI" id="CHEBI:29101"/>
    </reaction>
</comment>
<keyword evidence="11" id="KW-0739">Sodium transport</keyword>
<gene>
    <name evidence="15" type="ORF">GSTENG00019102001</name>
</gene>
<dbReference type="OrthoDB" id="6132759at2759"/>
<dbReference type="InterPro" id="IPR001734">
    <property type="entry name" value="Na/solute_symporter"/>
</dbReference>
<feature type="transmembrane region" description="Helical" evidence="14">
    <location>
        <begin position="480"/>
        <end position="499"/>
    </location>
</feature>
<keyword evidence="7" id="KW-0915">Sodium</keyword>
<dbReference type="PROSITE" id="PS50283">
    <property type="entry name" value="NA_SOLUT_SYMP_3"/>
    <property type="match status" value="1"/>
</dbReference>
<dbReference type="KEGG" id="tng:GSTEN00019102G001"/>
<evidence type="ECO:0000256" key="5">
    <source>
        <dbReference type="ARBA" id="ARBA00022692"/>
    </source>
</evidence>
<comment type="similarity">
    <text evidence="2 13">Belongs to the sodium:solute symporter (SSF) (TC 2.A.21) family.</text>
</comment>
<dbReference type="Pfam" id="PF00474">
    <property type="entry name" value="SSF"/>
    <property type="match status" value="2"/>
</dbReference>
<dbReference type="GO" id="GO:0006814">
    <property type="term" value="P:sodium ion transport"/>
    <property type="evidence" value="ECO:0007669"/>
    <property type="project" value="UniProtKB-KW"/>
</dbReference>
<dbReference type="InterPro" id="IPR018212">
    <property type="entry name" value="Na/solute_symporter_CS"/>
</dbReference>
<keyword evidence="10" id="KW-0325">Glycoprotein</keyword>
<keyword evidence="5 14" id="KW-0812">Transmembrane</keyword>
<evidence type="ECO:0000256" key="3">
    <source>
        <dbReference type="ARBA" id="ARBA00022448"/>
    </source>
</evidence>
<evidence type="ECO:0000256" key="13">
    <source>
        <dbReference type="RuleBase" id="RU362091"/>
    </source>
</evidence>
<feature type="transmembrane region" description="Helical" evidence="14">
    <location>
        <begin position="82"/>
        <end position="105"/>
    </location>
</feature>
<dbReference type="GO" id="GO:1904200">
    <property type="term" value="P:iodide transmembrane transport"/>
    <property type="evidence" value="ECO:0007669"/>
    <property type="project" value="TreeGrafter"/>
</dbReference>
<dbReference type="NCBIfam" id="TIGR00813">
    <property type="entry name" value="sss"/>
    <property type="match status" value="1"/>
</dbReference>
<comment type="subcellular location">
    <subcellularLocation>
        <location evidence="1">Cell membrane</location>
        <topology evidence="1">Multi-pass membrane protein</topology>
    </subcellularLocation>
</comment>
<reference evidence="15" key="2">
    <citation type="submission" date="2004-02" db="EMBL/GenBank/DDBJ databases">
        <authorList>
            <consortium name="Genoscope"/>
            <consortium name="Whitehead Institute Centre for Genome Research"/>
        </authorList>
    </citation>
    <scope>NUCLEOTIDE SEQUENCE</scope>
</reference>
<dbReference type="GO" id="GO:0015075">
    <property type="term" value="F:monoatomic ion transmembrane transporter activity"/>
    <property type="evidence" value="ECO:0007669"/>
    <property type="project" value="UniProtKB-ARBA"/>
</dbReference>
<dbReference type="GO" id="GO:0015293">
    <property type="term" value="F:symporter activity"/>
    <property type="evidence" value="ECO:0007669"/>
    <property type="project" value="TreeGrafter"/>
</dbReference>
<accession>Q4SFG6</accession>
<evidence type="ECO:0000256" key="8">
    <source>
        <dbReference type="ARBA" id="ARBA00023065"/>
    </source>
</evidence>
<dbReference type="PANTHER" id="PTHR42985:SF11">
    <property type="entry name" value="SODIUM_IODIDE COTRANSPORTER"/>
    <property type="match status" value="1"/>
</dbReference>
<feature type="transmembrane region" description="Helical" evidence="14">
    <location>
        <begin position="12"/>
        <end position="30"/>
    </location>
</feature>
<evidence type="ECO:0000256" key="4">
    <source>
        <dbReference type="ARBA" id="ARBA00022475"/>
    </source>
</evidence>
<feature type="transmembrane region" description="Helical" evidence="14">
    <location>
        <begin position="570"/>
        <end position="591"/>
    </location>
</feature>
<feature type="transmembrane region" description="Helical" evidence="14">
    <location>
        <begin position="255"/>
        <end position="280"/>
    </location>
</feature>
<keyword evidence="4" id="KW-1003">Cell membrane</keyword>
<dbReference type="PROSITE" id="PS00456">
    <property type="entry name" value="NA_SOLUT_SYMP_1"/>
    <property type="match status" value="1"/>
</dbReference>
<evidence type="ECO:0000256" key="2">
    <source>
        <dbReference type="ARBA" id="ARBA00006434"/>
    </source>
</evidence>
<feature type="transmembrane region" description="Helical" evidence="14">
    <location>
        <begin position="51"/>
        <end position="70"/>
    </location>
</feature>
<name>Q4SFG6_TETNG</name>
<organism evidence="15">
    <name type="scientific">Tetraodon nigroviridis</name>
    <name type="common">Spotted green pufferfish</name>
    <name type="synonym">Chelonodon nigroviridis</name>
    <dbReference type="NCBI Taxonomy" id="99883"/>
    <lineage>
        <taxon>Eukaryota</taxon>
        <taxon>Metazoa</taxon>
        <taxon>Chordata</taxon>
        <taxon>Craniata</taxon>
        <taxon>Vertebrata</taxon>
        <taxon>Euteleostomi</taxon>
        <taxon>Actinopterygii</taxon>
        <taxon>Neopterygii</taxon>
        <taxon>Teleostei</taxon>
        <taxon>Neoteleostei</taxon>
        <taxon>Acanthomorphata</taxon>
        <taxon>Eupercaria</taxon>
        <taxon>Tetraodontiformes</taxon>
        <taxon>Tetradontoidea</taxon>
        <taxon>Tetraodontidae</taxon>
        <taxon>Tetraodon</taxon>
    </lineage>
</organism>
<proteinExistence type="inferred from homology"/>
<evidence type="ECO:0000256" key="12">
    <source>
        <dbReference type="ARBA" id="ARBA00036099"/>
    </source>
</evidence>
<comment type="caution">
    <text evidence="15">The sequence shown here is derived from an EMBL/GenBank/DDBJ whole genome shotgun (WGS) entry which is preliminary data.</text>
</comment>
<sequence length="620" mass="68240">GSRPGFVLADYSVFAAMLVVSVAIGLFHALRKSSKGTSVDDFFTGGRSMSAVPVGLSLCASFMSAVQVLGVPSEAYYHGFKFIYMCLGQSINSLLTAFLFLPVFFRLGITSTNQLLYTGIVIYAPALILNQATGLNIWVSLFSTGIICTVYTTLGGMKAVIWTDVFQMCVMLSGFVATYIHGTVLVGGPQTVLDIARNGSRINFYDLDPDPRKRYTFWSLVVGGALVWLSMYGVNQAQVQRYISCRTERQAQLALLVNQVGLCLIVSSAATCGIVMFAYYADCDPLKSGRVTSPDLYMPYFVLDIFQSHPGFPGLFLACAYSGTLRYSQPHIGQNQLRESHWIFTFSQLLGSKSWPFSRSDVSFFQHRLHEHQRHGCRDPGGSAETLSATHQPEENHAHFSRIVFAVRSGMYDCSCSVLPARLGCASGKTFVCVEGGVCVFDFPACDLSCRAPSRSWVWSVVRYWVFSFWGCFSQQQTNWWGAFCGFTAGFSVSLWLAIGSTLYPPSAETIGILQSYVGKCGFDNLTMTAAPPRDLEAVSILRDNSGQGQYICVPFLNSRGLQFLYSFSYLYFGAMATSTVVLVGLVVSYVNGPTKRGHIPEGLLWWDLKKKHVSSGDKV</sequence>
<evidence type="ECO:0000256" key="14">
    <source>
        <dbReference type="SAM" id="Phobius"/>
    </source>
</evidence>
<dbReference type="GO" id="GO:0070062">
    <property type="term" value="C:extracellular exosome"/>
    <property type="evidence" value="ECO:0007669"/>
    <property type="project" value="TreeGrafter"/>
</dbReference>
<keyword evidence="9 14" id="KW-0472">Membrane</keyword>
<evidence type="ECO:0000256" key="9">
    <source>
        <dbReference type="ARBA" id="ARBA00023136"/>
    </source>
</evidence>
<dbReference type="InterPro" id="IPR051163">
    <property type="entry name" value="Sodium:Solute_Symporter_SSF"/>
</dbReference>